<dbReference type="InterPro" id="IPR011006">
    <property type="entry name" value="CheY-like_superfamily"/>
</dbReference>
<dbReference type="Gene3D" id="3.40.50.2300">
    <property type="match status" value="2"/>
</dbReference>
<evidence type="ECO:0000256" key="1">
    <source>
        <dbReference type="ARBA" id="ARBA00022553"/>
    </source>
</evidence>
<evidence type="ECO:0000259" key="3">
    <source>
        <dbReference type="PROSITE" id="PS50110"/>
    </source>
</evidence>
<dbReference type="InterPro" id="IPR001789">
    <property type="entry name" value="Sig_transdc_resp-reg_receiver"/>
</dbReference>
<dbReference type="EMBL" id="JAUOPG010000002">
    <property type="protein sequence ID" value="MDO6452550.1"/>
    <property type="molecule type" value="Genomic_DNA"/>
</dbReference>
<organism evidence="4 6">
    <name type="scientific">Neptunomonas phycophila</name>
    <dbReference type="NCBI Taxonomy" id="1572645"/>
    <lineage>
        <taxon>Bacteria</taxon>
        <taxon>Pseudomonadati</taxon>
        <taxon>Pseudomonadota</taxon>
        <taxon>Gammaproteobacteria</taxon>
        <taxon>Oceanospirillales</taxon>
        <taxon>Oceanospirillaceae</taxon>
        <taxon>Neptunomonas</taxon>
    </lineage>
</organism>
<gene>
    <name evidence="4" type="ORF">Q4490_03135</name>
    <name evidence="5" type="ORF">Q8W30_04445</name>
</gene>
<sequence length="268" mass="30371">MNYDDLFVLVIEPSKVQRTIIVNHLKSFGIHKIDEYDGAAQALEGMQTQLPDLVVSSMHLPDMTGTDVVTLMRKDEQLAHITFLLISSETHYRYLEPIRQSGAIAILPKPFSRKDLLSALQSTLLYLSDQDTEASYTEEEFEELRILVVDDSKLSRNYVCKILRNIGVETILEANDGNEALSQVENQAFDLIITDYNMPNLDGREMVEKIRQNSDQASVPIIMITSEQNPEQLTAIQKSGVSALCSKPLSYEMAKRIIERLVLDKNDY</sequence>
<feature type="domain" description="Response regulatory" evidence="3">
    <location>
        <begin position="145"/>
        <end position="262"/>
    </location>
</feature>
<accession>A0AAW7XI56</accession>
<comment type="caution">
    <text evidence="4">The sequence shown here is derived from an EMBL/GenBank/DDBJ whole genome shotgun (WGS) entry which is preliminary data.</text>
</comment>
<feature type="domain" description="Response regulatory" evidence="3">
    <location>
        <begin position="7"/>
        <end position="124"/>
    </location>
</feature>
<evidence type="ECO:0000313" key="6">
    <source>
        <dbReference type="Proteomes" id="UP001169862"/>
    </source>
</evidence>
<evidence type="ECO:0000313" key="5">
    <source>
        <dbReference type="EMBL" id="MDP2521814.1"/>
    </source>
</evidence>
<reference evidence="4" key="1">
    <citation type="submission" date="2023-07" db="EMBL/GenBank/DDBJ databases">
        <title>Genome content predicts the carbon catabolic preferences of heterotrophic bacteria.</title>
        <authorList>
            <person name="Gralka M."/>
        </authorList>
    </citation>
    <scope>NUCLEOTIDE SEQUENCE</scope>
    <source>
        <strain evidence="5">5G01</strain>
        <strain evidence="4">I2M16</strain>
    </source>
</reference>
<dbReference type="PANTHER" id="PTHR44591">
    <property type="entry name" value="STRESS RESPONSE REGULATOR PROTEIN 1"/>
    <property type="match status" value="1"/>
</dbReference>
<dbReference type="AlphaFoldDB" id="A0AAW7XI56"/>
<evidence type="ECO:0000256" key="2">
    <source>
        <dbReference type="PROSITE-ProRule" id="PRU00169"/>
    </source>
</evidence>
<proteinExistence type="predicted"/>
<dbReference type="Proteomes" id="UP001169862">
    <property type="component" value="Unassembled WGS sequence"/>
</dbReference>
<dbReference type="PROSITE" id="PS50110">
    <property type="entry name" value="RESPONSE_REGULATORY"/>
    <property type="match status" value="2"/>
</dbReference>
<protein>
    <submittedName>
        <fullName evidence="4">Response regulator</fullName>
    </submittedName>
</protein>
<keyword evidence="7" id="KW-1185">Reference proteome</keyword>
<evidence type="ECO:0000313" key="7">
    <source>
        <dbReference type="Proteomes" id="UP001177341"/>
    </source>
</evidence>
<comment type="caution">
    <text evidence="2">Lacks conserved residue(s) required for the propagation of feature annotation.</text>
</comment>
<dbReference type="Pfam" id="PF00072">
    <property type="entry name" value="Response_reg"/>
    <property type="match status" value="2"/>
</dbReference>
<dbReference type="Proteomes" id="UP001177341">
    <property type="component" value="Unassembled WGS sequence"/>
</dbReference>
<feature type="modified residue" description="4-aspartylphosphate" evidence="2">
    <location>
        <position position="195"/>
    </location>
</feature>
<dbReference type="SUPFAM" id="SSF52172">
    <property type="entry name" value="CheY-like"/>
    <property type="match status" value="2"/>
</dbReference>
<dbReference type="RefSeq" id="WP_215152274.1">
    <property type="nucleotide sequence ID" value="NZ_JAHHDZ010000015.1"/>
</dbReference>
<keyword evidence="1 2" id="KW-0597">Phosphoprotein</keyword>
<name>A0AAW7XI56_9GAMM</name>
<dbReference type="InterPro" id="IPR050595">
    <property type="entry name" value="Bact_response_regulator"/>
</dbReference>
<dbReference type="EMBL" id="JAUYVO010000002">
    <property type="protein sequence ID" value="MDP2521814.1"/>
    <property type="molecule type" value="Genomic_DNA"/>
</dbReference>
<dbReference type="SMART" id="SM00448">
    <property type="entry name" value="REC"/>
    <property type="match status" value="2"/>
</dbReference>
<dbReference type="PANTHER" id="PTHR44591:SF3">
    <property type="entry name" value="RESPONSE REGULATORY DOMAIN-CONTAINING PROTEIN"/>
    <property type="match status" value="1"/>
</dbReference>
<evidence type="ECO:0000313" key="4">
    <source>
        <dbReference type="EMBL" id="MDO6452550.1"/>
    </source>
</evidence>
<dbReference type="GO" id="GO:0000160">
    <property type="term" value="P:phosphorelay signal transduction system"/>
    <property type="evidence" value="ECO:0007669"/>
    <property type="project" value="InterPro"/>
</dbReference>